<dbReference type="PIRSF" id="PIRSF037237">
    <property type="entry name" value="Peptidase_WD_repeats_DUG2"/>
    <property type="match status" value="1"/>
</dbReference>
<feature type="region of interest" description="Disordered" evidence="8">
    <location>
        <begin position="200"/>
        <end position="221"/>
    </location>
</feature>
<dbReference type="STRING" id="93625.A0A409WG21"/>
<evidence type="ECO:0000259" key="9">
    <source>
        <dbReference type="Pfam" id="PF07687"/>
    </source>
</evidence>
<dbReference type="InterPro" id="IPR001680">
    <property type="entry name" value="WD40_rpt"/>
</dbReference>
<feature type="region of interest" description="Disordered" evidence="8">
    <location>
        <begin position="149"/>
        <end position="173"/>
    </location>
</feature>
<evidence type="ECO:0000256" key="1">
    <source>
        <dbReference type="ARBA" id="ARBA00006247"/>
    </source>
</evidence>
<keyword evidence="3" id="KW-0645">Protease</keyword>
<dbReference type="Pfam" id="PF00400">
    <property type="entry name" value="WD40"/>
    <property type="match status" value="3"/>
</dbReference>
<comment type="similarity">
    <text evidence="1">Belongs to the peptidase M20A family.</text>
</comment>
<evidence type="ECO:0000313" key="11">
    <source>
        <dbReference type="Proteomes" id="UP000283269"/>
    </source>
</evidence>
<dbReference type="InterPro" id="IPR001261">
    <property type="entry name" value="ArgE/DapE_CS"/>
</dbReference>
<dbReference type="GO" id="GO:0046872">
    <property type="term" value="F:metal ion binding"/>
    <property type="evidence" value="ECO:0007669"/>
    <property type="project" value="UniProtKB-KW"/>
</dbReference>
<evidence type="ECO:0000256" key="8">
    <source>
        <dbReference type="SAM" id="MobiDB-lite"/>
    </source>
</evidence>
<sequence>MYSAASLSRYLQSNVPPPVLIHSLHESRSSVLSLASNECYIFSGSQNQDISVWDKETFQLKDTLRGHSGSVLCLEYAKDKKWLFSSSGDSTVRVWSTETLEPLYIIQPYMGEGAGDLFSLAWSSALQTIFIGCQNTSLQWFDFREPISRSSSSSSLREPQGTTLGATSGTSTPSKIAAARQAHKFFDSYPQYERKAADIHAKNGKPGRGSPDSDRSDASGPGQYLSIPATNVIDSAHYGYIYTMTILTGLDQGIQLATGSGDETVKLWTCDSGVPELVHEFECSHGAVLALVAEGDTIYAGCQDGYVRVFDLETKTFVRTIIVQEGVDIISMSMLGSDLYTCSADGWIKRWSASFDCTASWQGHDGIVLSSIITRRNTYESSGFYLITGGSDDHIKVWGVTPPKPRRSVSSYEDHDVENSNKSCIALIDRSDTMVYALSKFTTIPSISSIPAHREDCRQAAIWLRKCLGQLGAKTSLLPTGEGNNPIVLATFQGSKGEKPKRRVLHYDVIPAPPEGWHSDPFNLTGRNGYLYGRGATDNKGPIIAVACAAADLLSRRALEVDLVFLIEGDEECGSKGFNETVQKHKSAIGHIDAILVRSVLLFHSYSPGTQGYRSNSTWIADAQPCITYGLRGVISADRPDLHSGIEGGAVAEPMVDMVRLLATLTDNNQVVQIPAFYDKVRPQTAEEKELYKLLSAVTNRPAALLSSRWREPSFTIHNVEISGPKNATIIPSKVSSQLSLRLVPDQSLEEIVTSLREYLQSSFNNLRSPNRLTINVKHTADWWLGDLEGHWFESLESAVREEWGVAPLRIREGGSIPSVPYLEKEFGCHALHLPMGQSSDQAHLPDERISLINLRKGKAVIERFLLKIAASCKDAS</sequence>
<dbReference type="PROSITE" id="PS50082">
    <property type="entry name" value="WD_REPEATS_2"/>
    <property type="match status" value="2"/>
</dbReference>
<dbReference type="Pfam" id="PF07687">
    <property type="entry name" value="M20_dimer"/>
    <property type="match status" value="1"/>
</dbReference>
<keyword evidence="5" id="KW-0677">Repeat</keyword>
<dbReference type="Gene3D" id="2.130.10.10">
    <property type="entry name" value="YVTN repeat-like/Quinoprotein amine dehydrogenase"/>
    <property type="match status" value="2"/>
</dbReference>
<dbReference type="PROSITE" id="PS50294">
    <property type="entry name" value="WD_REPEATS_REGION"/>
    <property type="match status" value="1"/>
</dbReference>
<evidence type="ECO:0000256" key="3">
    <source>
        <dbReference type="ARBA" id="ARBA00022670"/>
    </source>
</evidence>
<dbReference type="InterPro" id="IPR020472">
    <property type="entry name" value="WD40_PAC1"/>
</dbReference>
<dbReference type="InterPro" id="IPR002933">
    <property type="entry name" value="Peptidase_M20"/>
</dbReference>
<dbReference type="OrthoDB" id="7832001at2759"/>
<gene>
    <name evidence="10" type="ORF">CVT25_011339</name>
</gene>
<dbReference type="Proteomes" id="UP000283269">
    <property type="component" value="Unassembled WGS sequence"/>
</dbReference>
<dbReference type="InterPro" id="IPR036322">
    <property type="entry name" value="WD40_repeat_dom_sf"/>
</dbReference>
<evidence type="ECO:0000256" key="4">
    <source>
        <dbReference type="ARBA" id="ARBA00022723"/>
    </source>
</evidence>
<organism evidence="10 11">
    <name type="scientific">Psilocybe cyanescens</name>
    <dbReference type="NCBI Taxonomy" id="93625"/>
    <lineage>
        <taxon>Eukaryota</taxon>
        <taxon>Fungi</taxon>
        <taxon>Dikarya</taxon>
        <taxon>Basidiomycota</taxon>
        <taxon>Agaricomycotina</taxon>
        <taxon>Agaricomycetes</taxon>
        <taxon>Agaricomycetidae</taxon>
        <taxon>Agaricales</taxon>
        <taxon>Agaricineae</taxon>
        <taxon>Strophariaceae</taxon>
        <taxon>Psilocybe</taxon>
    </lineage>
</organism>
<dbReference type="EMBL" id="NHYD01003439">
    <property type="protein sequence ID" value="PPQ77469.1"/>
    <property type="molecule type" value="Genomic_DNA"/>
</dbReference>
<dbReference type="GO" id="GO:0008233">
    <property type="term" value="F:peptidase activity"/>
    <property type="evidence" value="ECO:0007669"/>
    <property type="project" value="UniProtKB-KW"/>
</dbReference>
<keyword evidence="2 7" id="KW-0853">WD repeat</keyword>
<feature type="repeat" description="WD" evidence="7">
    <location>
        <begin position="64"/>
        <end position="105"/>
    </location>
</feature>
<evidence type="ECO:0000256" key="6">
    <source>
        <dbReference type="ARBA" id="ARBA00022801"/>
    </source>
</evidence>
<evidence type="ECO:0000256" key="5">
    <source>
        <dbReference type="ARBA" id="ARBA00022737"/>
    </source>
</evidence>
<dbReference type="InterPro" id="IPR017149">
    <property type="entry name" value="GSH_degradosome_Dug2"/>
</dbReference>
<comment type="caution">
    <text evidence="10">The sequence shown here is derived from an EMBL/GenBank/DDBJ whole genome shotgun (WGS) entry which is preliminary data.</text>
</comment>
<dbReference type="PROSITE" id="PS00759">
    <property type="entry name" value="ARGE_DAPE_CPG2_2"/>
    <property type="match status" value="1"/>
</dbReference>
<dbReference type="InterPro" id="IPR015943">
    <property type="entry name" value="WD40/YVTN_repeat-like_dom_sf"/>
</dbReference>
<dbReference type="SMART" id="SM00320">
    <property type="entry name" value="WD40"/>
    <property type="match status" value="7"/>
</dbReference>
<feature type="repeat" description="WD" evidence="7">
    <location>
        <begin position="22"/>
        <end position="63"/>
    </location>
</feature>
<dbReference type="Gene3D" id="3.40.630.10">
    <property type="entry name" value="Zn peptidases"/>
    <property type="match status" value="1"/>
</dbReference>
<protein>
    <recommendedName>
        <fullName evidence="9">Peptidase M20 dimerisation domain-containing protein</fullName>
    </recommendedName>
</protein>
<dbReference type="PANTHER" id="PTHR43270">
    <property type="entry name" value="BETA-ALA-HIS DIPEPTIDASE"/>
    <property type="match status" value="1"/>
</dbReference>
<keyword evidence="6" id="KW-0378">Hydrolase</keyword>
<dbReference type="SUPFAM" id="SSF53187">
    <property type="entry name" value="Zn-dependent exopeptidases"/>
    <property type="match status" value="1"/>
</dbReference>
<evidence type="ECO:0000313" key="10">
    <source>
        <dbReference type="EMBL" id="PPQ77469.1"/>
    </source>
</evidence>
<evidence type="ECO:0000256" key="2">
    <source>
        <dbReference type="ARBA" id="ARBA00022574"/>
    </source>
</evidence>
<dbReference type="PANTHER" id="PTHR43270:SF8">
    <property type="entry name" value="DI- AND TRIPEPTIDASE DUG2-RELATED"/>
    <property type="match status" value="1"/>
</dbReference>
<feature type="domain" description="Peptidase M20 dimerisation" evidence="9">
    <location>
        <begin position="634"/>
        <end position="762"/>
    </location>
</feature>
<dbReference type="Gene3D" id="3.30.70.360">
    <property type="match status" value="1"/>
</dbReference>
<accession>A0A409WG21</accession>
<dbReference type="InterPro" id="IPR051458">
    <property type="entry name" value="Cyt/Met_Dipeptidase"/>
</dbReference>
<dbReference type="GO" id="GO:0006751">
    <property type="term" value="P:glutathione catabolic process"/>
    <property type="evidence" value="ECO:0007669"/>
    <property type="project" value="InterPro"/>
</dbReference>
<dbReference type="Pfam" id="PF01546">
    <property type="entry name" value="Peptidase_M20"/>
    <property type="match status" value="1"/>
</dbReference>
<keyword evidence="4" id="KW-0479">Metal-binding</keyword>
<dbReference type="InterPro" id="IPR011650">
    <property type="entry name" value="Peptidase_M20_dimer"/>
</dbReference>
<dbReference type="SUPFAM" id="SSF50978">
    <property type="entry name" value="WD40 repeat-like"/>
    <property type="match status" value="1"/>
</dbReference>
<proteinExistence type="inferred from homology"/>
<evidence type="ECO:0000256" key="7">
    <source>
        <dbReference type="PROSITE-ProRule" id="PRU00221"/>
    </source>
</evidence>
<dbReference type="InParanoid" id="A0A409WG21"/>
<dbReference type="AlphaFoldDB" id="A0A409WG21"/>
<dbReference type="PRINTS" id="PR00320">
    <property type="entry name" value="GPROTEINBRPT"/>
</dbReference>
<dbReference type="GO" id="GO:0006508">
    <property type="term" value="P:proteolysis"/>
    <property type="evidence" value="ECO:0007669"/>
    <property type="project" value="UniProtKB-KW"/>
</dbReference>
<reference evidence="10 11" key="1">
    <citation type="journal article" date="2018" name="Evol. Lett.">
        <title>Horizontal gene cluster transfer increased hallucinogenic mushroom diversity.</title>
        <authorList>
            <person name="Reynolds H.T."/>
            <person name="Vijayakumar V."/>
            <person name="Gluck-Thaler E."/>
            <person name="Korotkin H.B."/>
            <person name="Matheny P.B."/>
            <person name="Slot J.C."/>
        </authorList>
    </citation>
    <scope>NUCLEOTIDE SEQUENCE [LARGE SCALE GENOMIC DNA]</scope>
    <source>
        <strain evidence="10 11">2631</strain>
    </source>
</reference>
<keyword evidence="11" id="KW-1185">Reference proteome</keyword>
<name>A0A409WG21_PSICY</name>